<gene>
    <name evidence="1" type="ORF">SAMN04489723_11012</name>
</gene>
<proteinExistence type="predicted"/>
<protein>
    <submittedName>
        <fullName evidence="1">Uncharacterized protein</fullName>
    </submittedName>
</protein>
<dbReference type="RefSeq" id="WP_139229099.1">
    <property type="nucleotide sequence ID" value="NZ_FOKK01000010.1"/>
</dbReference>
<dbReference type="AlphaFoldDB" id="A0A1I1B380"/>
<dbReference type="EMBL" id="FOKK01000010">
    <property type="protein sequence ID" value="SFB42983.1"/>
    <property type="molecule type" value="Genomic_DNA"/>
</dbReference>
<sequence length="76" mass="8205">MKSAANAVAEIQQEFKKLLHSPKAGKKFPVFFMGELQKGKKGSAKSIVSMQPSCAASPEAAQNLIRAAQYRLLAAR</sequence>
<organism evidence="1 2">
    <name type="scientific">Algoriphagus aquimarinus</name>
    <dbReference type="NCBI Taxonomy" id="237018"/>
    <lineage>
        <taxon>Bacteria</taxon>
        <taxon>Pseudomonadati</taxon>
        <taxon>Bacteroidota</taxon>
        <taxon>Cytophagia</taxon>
        <taxon>Cytophagales</taxon>
        <taxon>Cyclobacteriaceae</taxon>
        <taxon>Algoriphagus</taxon>
    </lineage>
</organism>
<reference evidence="1 2" key="1">
    <citation type="submission" date="2016-10" db="EMBL/GenBank/DDBJ databases">
        <authorList>
            <person name="de Groot N.N."/>
        </authorList>
    </citation>
    <scope>NUCLEOTIDE SEQUENCE [LARGE SCALE GENOMIC DNA]</scope>
    <source>
        <strain evidence="1 2">DSM 23399</strain>
    </source>
</reference>
<accession>A0A1I1B380</accession>
<name>A0A1I1B380_9BACT</name>
<evidence type="ECO:0000313" key="1">
    <source>
        <dbReference type="EMBL" id="SFB42983.1"/>
    </source>
</evidence>
<dbReference type="Proteomes" id="UP000198790">
    <property type="component" value="Unassembled WGS sequence"/>
</dbReference>
<keyword evidence="2" id="KW-1185">Reference proteome</keyword>
<evidence type="ECO:0000313" key="2">
    <source>
        <dbReference type="Proteomes" id="UP000198790"/>
    </source>
</evidence>